<dbReference type="FunFam" id="1.10.8.60:FF:000029">
    <property type="entry name" value="Replication-associated recombination protein A"/>
    <property type="match status" value="1"/>
</dbReference>
<accession>A0A662DAJ8</accession>
<dbReference type="EMBL" id="QMQA01000141">
    <property type="protein sequence ID" value="RLE12760.1"/>
    <property type="molecule type" value="Genomic_DNA"/>
</dbReference>
<keyword evidence="6" id="KW-0067">ATP-binding</keyword>
<dbReference type="Gene3D" id="1.10.8.60">
    <property type="match status" value="1"/>
</dbReference>
<dbReference type="InterPro" id="IPR027417">
    <property type="entry name" value="P-loop_NTPase"/>
</dbReference>
<dbReference type="GO" id="GO:0000731">
    <property type="term" value="P:DNA synthesis involved in DNA repair"/>
    <property type="evidence" value="ECO:0007669"/>
    <property type="project" value="TreeGrafter"/>
</dbReference>
<dbReference type="GO" id="GO:0006261">
    <property type="term" value="P:DNA-templated DNA replication"/>
    <property type="evidence" value="ECO:0007669"/>
    <property type="project" value="TreeGrafter"/>
</dbReference>
<dbReference type="Pfam" id="PF12002">
    <property type="entry name" value="MgsA_C"/>
    <property type="match status" value="1"/>
</dbReference>
<evidence type="ECO:0000313" key="9">
    <source>
        <dbReference type="Proteomes" id="UP000280417"/>
    </source>
</evidence>
<evidence type="ECO:0000256" key="1">
    <source>
        <dbReference type="ARBA" id="ARBA00002393"/>
    </source>
</evidence>
<dbReference type="AlphaFoldDB" id="A0A662DAJ8"/>
<dbReference type="InterPro" id="IPR032423">
    <property type="entry name" value="AAA_assoc_2"/>
</dbReference>
<sequence length="452" mass="51229">MNSKKFNKKTAELFDKRFELDLKSSAPLAERMRPDKLEDFVGQEELVGEGAPLRKAIEEDRLVSIILWGPPGSGKTTLARIIARMTKSHFVSFSAVTSGIPAIKKVIEEAITRRKYNLQRTILFVDEIHRFNKLQQDAFLPYVENGTIILIGATTENPSFEVNSPLLSRSTVYVLQPLSSDDLKKIIKRALEDKEKGLGSYRIKIDPQALEYIVEMANGDARVALNILELSFMSAKENSQAHITPRIVTKVIQKRVLRYDKAGEEHYNLISALHKSMRDSDPDASVYWLVRMLEAGEDPLYIARRMVRFASEDIGNADPQALQVAVAAMQAAQFLGMPEANLALCQAATYLACAPKSNALYRAYAKAREDVIKKGNLPVPLVMRNAPTPLMEKLGYGKGYKYAHNFPHGYVKQQHLPPELGEKNYYEPTEYGYEKHIKKRMEKQKKYFKEED</sequence>
<dbReference type="GO" id="GO:0005524">
    <property type="term" value="F:ATP binding"/>
    <property type="evidence" value="ECO:0007669"/>
    <property type="project" value="UniProtKB-KW"/>
</dbReference>
<dbReference type="CDD" id="cd18139">
    <property type="entry name" value="HLD_clamp_RarA"/>
    <property type="match status" value="1"/>
</dbReference>
<dbReference type="GO" id="GO:0008047">
    <property type="term" value="F:enzyme activator activity"/>
    <property type="evidence" value="ECO:0007669"/>
    <property type="project" value="TreeGrafter"/>
</dbReference>
<dbReference type="SUPFAM" id="SSF52540">
    <property type="entry name" value="P-loop containing nucleoside triphosphate hydrolases"/>
    <property type="match status" value="1"/>
</dbReference>
<proteinExistence type="inferred from homology"/>
<dbReference type="SUPFAM" id="SSF48019">
    <property type="entry name" value="post-AAA+ oligomerization domain-like"/>
    <property type="match status" value="1"/>
</dbReference>
<comment type="function">
    <text evidence="1">DNA-dependent ATPase that plays important roles in cellular responses to stalled DNA replication processes.</text>
</comment>
<evidence type="ECO:0000256" key="2">
    <source>
        <dbReference type="ARBA" id="ARBA00008959"/>
    </source>
</evidence>
<dbReference type="InterPro" id="IPR003959">
    <property type="entry name" value="ATPase_AAA_core"/>
</dbReference>
<evidence type="ECO:0000313" key="8">
    <source>
        <dbReference type="EMBL" id="RLE12760.1"/>
    </source>
</evidence>
<dbReference type="GO" id="GO:0016887">
    <property type="term" value="F:ATP hydrolysis activity"/>
    <property type="evidence" value="ECO:0007669"/>
    <property type="project" value="InterPro"/>
</dbReference>
<dbReference type="GO" id="GO:0003677">
    <property type="term" value="F:DNA binding"/>
    <property type="evidence" value="ECO:0007669"/>
    <property type="project" value="InterPro"/>
</dbReference>
<keyword evidence="5" id="KW-0547">Nucleotide-binding</keyword>
<keyword evidence="4" id="KW-0235">DNA replication</keyword>
<evidence type="ECO:0000256" key="3">
    <source>
        <dbReference type="ARBA" id="ARBA00020776"/>
    </source>
</evidence>
<dbReference type="Pfam" id="PF16193">
    <property type="entry name" value="AAA_assoc_2"/>
    <property type="match status" value="1"/>
</dbReference>
<reference evidence="8 9" key="1">
    <citation type="submission" date="2018-06" db="EMBL/GenBank/DDBJ databases">
        <title>Extensive metabolic versatility and redundancy in microbially diverse, dynamic hydrothermal sediments.</title>
        <authorList>
            <person name="Dombrowski N."/>
            <person name="Teske A."/>
            <person name="Baker B.J."/>
        </authorList>
    </citation>
    <scope>NUCLEOTIDE SEQUENCE [LARGE SCALE GENOMIC DNA]</scope>
    <source>
        <strain evidence="8">B3_G15</strain>
    </source>
</reference>
<dbReference type="PANTHER" id="PTHR13779">
    <property type="entry name" value="WERNER HELICASE-INTERACTING PROTEIN 1 FAMILY MEMBER"/>
    <property type="match status" value="1"/>
</dbReference>
<dbReference type="GO" id="GO:0017116">
    <property type="term" value="F:single-stranded DNA helicase activity"/>
    <property type="evidence" value="ECO:0007669"/>
    <property type="project" value="TreeGrafter"/>
</dbReference>
<gene>
    <name evidence="8" type="ORF">DRJ04_05590</name>
</gene>
<dbReference type="PANTHER" id="PTHR13779:SF7">
    <property type="entry name" value="ATPASE WRNIP1"/>
    <property type="match status" value="1"/>
</dbReference>
<dbReference type="FunFam" id="3.40.50.300:FF:000137">
    <property type="entry name" value="Replication-associated recombination protein A"/>
    <property type="match status" value="1"/>
</dbReference>
<dbReference type="InterPro" id="IPR003593">
    <property type="entry name" value="AAA+_ATPase"/>
</dbReference>
<evidence type="ECO:0000256" key="5">
    <source>
        <dbReference type="ARBA" id="ARBA00022741"/>
    </source>
</evidence>
<dbReference type="Gene3D" id="3.40.50.300">
    <property type="entry name" value="P-loop containing nucleotide triphosphate hydrolases"/>
    <property type="match status" value="1"/>
</dbReference>
<dbReference type="CDD" id="cd00009">
    <property type="entry name" value="AAA"/>
    <property type="match status" value="1"/>
</dbReference>
<protein>
    <recommendedName>
        <fullName evidence="3">Replication-associated recombination protein A</fullName>
    </recommendedName>
</protein>
<comment type="similarity">
    <text evidence="2">Belongs to the AAA ATPase family. RarA/MGS1/WRNIP1 subfamily.</text>
</comment>
<evidence type="ECO:0000259" key="7">
    <source>
        <dbReference type="SMART" id="SM00382"/>
    </source>
</evidence>
<dbReference type="Gene3D" id="1.20.272.10">
    <property type="match status" value="1"/>
</dbReference>
<dbReference type="InterPro" id="IPR051314">
    <property type="entry name" value="AAA_ATPase_RarA/MGS1/WRNIP1"/>
</dbReference>
<feature type="domain" description="AAA+ ATPase" evidence="7">
    <location>
        <begin position="61"/>
        <end position="178"/>
    </location>
</feature>
<dbReference type="InterPro" id="IPR008921">
    <property type="entry name" value="DNA_pol3_clamp-load_cplx_C"/>
</dbReference>
<dbReference type="Proteomes" id="UP000280417">
    <property type="component" value="Unassembled WGS sequence"/>
</dbReference>
<evidence type="ECO:0000256" key="4">
    <source>
        <dbReference type="ARBA" id="ARBA00022705"/>
    </source>
</evidence>
<name>A0A662DAJ8_UNCAE</name>
<evidence type="ECO:0000256" key="6">
    <source>
        <dbReference type="ARBA" id="ARBA00022840"/>
    </source>
</evidence>
<dbReference type="InterPro" id="IPR021886">
    <property type="entry name" value="MgsA_C"/>
</dbReference>
<dbReference type="SMART" id="SM00382">
    <property type="entry name" value="AAA"/>
    <property type="match status" value="1"/>
</dbReference>
<dbReference type="Gene3D" id="1.10.3710.10">
    <property type="entry name" value="DNA polymerase III clamp loader subunits, C-terminal domain"/>
    <property type="match status" value="1"/>
</dbReference>
<dbReference type="Pfam" id="PF00004">
    <property type="entry name" value="AAA"/>
    <property type="match status" value="1"/>
</dbReference>
<dbReference type="FunFam" id="1.20.272.10:FF:000001">
    <property type="entry name" value="Putative AAA family ATPase"/>
    <property type="match status" value="1"/>
</dbReference>
<comment type="caution">
    <text evidence="8">The sequence shown here is derived from an EMBL/GenBank/DDBJ whole genome shotgun (WGS) entry which is preliminary data.</text>
</comment>
<dbReference type="FunFam" id="1.10.3710.10:FF:000004">
    <property type="entry name" value="Putative ATPase, AAA family"/>
    <property type="match status" value="1"/>
</dbReference>
<organism evidence="8 9">
    <name type="scientific">Aerophobetes bacterium</name>
    <dbReference type="NCBI Taxonomy" id="2030807"/>
    <lineage>
        <taxon>Bacteria</taxon>
        <taxon>Candidatus Aerophobota</taxon>
    </lineage>
</organism>